<evidence type="ECO:0000313" key="17">
    <source>
        <dbReference type="Proteomes" id="UP001151752"/>
    </source>
</evidence>
<dbReference type="Proteomes" id="UP001151752">
    <property type="component" value="Chromosome 16"/>
</dbReference>
<evidence type="ECO:0000256" key="3">
    <source>
        <dbReference type="ARBA" id="ARBA00007737"/>
    </source>
</evidence>
<keyword evidence="10" id="KW-0325">Glycoprotein</keyword>
<evidence type="ECO:0000256" key="10">
    <source>
        <dbReference type="ARBA" id="ARBA00023180"/>
    </source>
</evidence>
<keyword evidence="8 15" id="KW-1133">Transmembrane helix</keyword>
<evidence type="ECO:0000256" key="6">
    <source>
        <dbReference type="ARBA" id="ARBA00022692"/>
    </source>
</evidence>
<dbReference type="AlphaFoldDB" id="A0A9Q1AMU5"/>
<feature type="compositionally biased region" description="Basic and acidic residues" evidence="14">
    <location>
        <begin position="554"/>
        <end position="566"/>
    </location>
</feature>
<dbReference type="InterPro" id="IPR019378">
    <property type="entry name" value="GDP-Fuc_O-FucTrfase"/>
</dbReference>
<keyword evidence="9 15" id="KW-0472">Membrane</keyword>
<name>A0A9Q1AMU5_9ROSI</name>
<evidence type="ECO:0000256" key="5">
    <source>
        <dbReference type="ARBA" id="ARBA00022679"/>
    </source>
</evidence>
<evidence type="ECO:0000256" key="9">
    <source>
        <dbReference type="ARBA" id="ARBA00023136"/>
    </source>
</evidence>
<dbReference type="GO" id="GO:0005802">
    <property type="term" value="C:trans-Golgi network"/>
    <property type="evidence" value="ECO:0007669"/>
    <property type="project" value="TreeGrafter"/>
</dbReference>
<evidence type="ECO:0000256" key="11">
    <source>
        <dbReference type="ARBA" id="ARBA00023253"/>
    </source>
</evidence>
<gene>
    <name evidence="16" type="ORF">OIU74_001129</name>
</gene>
<dbReference type="PANTHER" id="PTHR31741">
    <property type="entry name" value="OS02G0726500 PROTEIN-RELATED"/>
    <property type="match status" value="1"/>
</dbReference>
<evidence type="ECO:0000256" key="15">
    <source>
        <dbReference type="SAM" id="Phobius"/>
    </source>
</evidence>
<dbReference type="GO" id="GO:0006004">
    <property type="term" value="P:fucose metabolic process"/>
    <property type="evidence" value="ECO:0007669"/>
    <property type="project" value="UniProtKB-KW"/>
</dbReference>
<organism evidence="16 17">
    <name type="scientific">Salix koriyanagi</name>
    <dbReference type="NCBI Taxonomy" id="2511006"/>
    <lineage>
        <taxon>Eukaryota</taxon>
        <taxon>Viridiplantae</taxon>
        <taxon>Streptophyta</taxon>
        <taxon>Embryophyta</taxon>
        <taxon>Tracheophyta</taxon>
        <taxon>Spermatophyta</taxon>
        <taxon>Magnoliopsida</taxon>
        <taxon>eudicotyledons</taxon>
        <taxon>Gunneridae</taxon>
        <taxon>Pentapetalae</taxon>
        <taxon>rosids</taxon>
        <taxon>fabids</taxon>
        <taxon>Malpighiales</taxon>
        <taxon>Salicaceae</taxon>
        <taxon>Saliceae</taxon>
        <taxon>Salix</taxon>
    </lineage>
</organism>
<keyword evidence="17" id="KW-1185">Reference proteome</keyword>
<dbReference type="GO" id="GO:0016757">
    <property type="term" value="F:glycosyltransferase activity"/>
    <property type="evidence" value="ECO:0007669"/>
    <property type="project" value="UniProtKB-KW"/>
</dbReference>
<accession>A0A9Q1AMU5</accession>
<dbReference type="InterPro" id="IPR024709">
    <property type="entry name" value="FucosylTrfase_pln"/>
</dbReference>
<keyword evidence="5" id="KW-0808">Transferase</keyword>
<dbReference type="Pfam" id="PF10250">
    <property type="entry name" value="O-FucT"/>
    <property type="match status" value="1"/>
</dbReference>
<dbReference type="GO" id="GO:0005768">
    <property type="term" value="C:endosome"/>
    <property type="evidence" value="ECO:0007669"/>
    <property type="project" value="TreeGrafter"/>
</dbReference>
<comment type="caution">
    <text evidence="16">The sequence shown here is derived from an EMBL/GenBank/DDBJ whole genome shotgun (WGS) entry which is preliminary data.</text>
</comment>
<evidence type="ECO:0000256" key="4">
    <source>
        <dbReference type="ARBA" id="ARBA00022676"/>
    </source>
</evidence>
<comment type="similarity">
    <text evidence="3">Belongs to the glycosyltransferase GT106 family.</text>
</comment>
<keyword evidence="11" id="KW-0294">Fucose metabolism</keyword>
<evidence type="ECO:0000256" key="7">
    <source>
        <dbReference type="ARBA" id="ARBA00022968"/>
    </source>
</evidence>
<dbReference type="PANTHER" id="PTHR31741:SF14">
    <property type="entry name" value="O-FUCOSYLTRANSFERASE 1"/>
    <property type="match status" value="1"/>
</dbReference>
<keyword evidence="12" id="KW-0119">Carbohydrate metabolism</keyword>
<comment type="subcellular location">
    <subcellularLocation>
        <location evidence="1">Membrane</location>
        <topology evidence="1">Single-pass type II membrane protein</topology>
    </subcellularLocation>
</comment>
<sequence>MRRRLGHHRQHGKQGGVGGRGLSLKLLIAVFVALLICTLSLLFSATITATDGSSAPSEINVEKLWESANSGGWRPSSSPRTDWPSPPKETNGYLRVRCNGGLNQQRSAICNAVLAARIMNATLVLPELDANSFWHDDSGFHGIYDVEHFIQSLRFDVRIVERIPEIRKNGKTKKIKAFQLRPPRDAPISWYTTYALKKMKEHGAIYLTPFSHRLAEEIDNPEYQRLRCRVNYHALIFKPDIMKLSESIVDKLRAHGHFMAIHLRFEMDMLAFAGCFDIFSPAEQKILKKYRMENFAKKTLVYKERRAIGKCPLTPEEVGLLLRAMGFRQFHQDIPSSCEELAANAQGLIGSAVDYMVCLLSDIFMPTYDGPSNFANNLLGHRLYYGFRTNIRPDRKGLAPVFIAREEGQTAGFEEAVRRVMLKTNFGGPHKRVSPESFYTNSWPECFCQMETQNPADKCPSENVMQILHSQLESENMDLEIYNQSDSIGARDSLYIGSFRFMLIGLKSYAPRLAGISEQTQMEPRSLHGDNLAWRALPFMLRPAGPKHASSCKRRGDERSAQSETW</sequence>
<keyword evidence="7" id="KW-0735">Signal-anchor</keyword>
<dbReference type="GO" id="GO:0016020">
    <property type="term" value="C:membrane"/>
    <property type="evidence" value="ECO:0007669"/>
    <property type="project" value="UniProtKB-SubCell"/>
</dbReference>
<reference evidence="16" key="2">
    <citation type="journal article" date="2023" name="Int. J. Mol. Sci.">
        <title>De Novo Assembly and Annotation of 11 Diverse Shrub Willow (Salix) Genomes Reveals Novel Gene Organization in Sex-Linked Regions.</title>
        <authorList>
            <person name="Hyden B."/>
            <person name="Feng K."/>
            <person name="Yates T.B."/>
            <person name="Jawdy S."/>
            <person name="Cereghino C."/>
            <person name="Smart L.B."/>
            <person name="Muchero W."/>
        </authorList>
    </citation>
    <scope>NUCLEOTIDE SEQUENCE</scope>
    <source>
        <tissue evidence="16">Shoot tip</tissue>
    </source>
</reference>
<evidence type="ECO:0000256" key="13">
    <source>
        <dbReference type="ARBA" id="ARBA00030350"/>
    </source>
</evidence>
<feature type="transmembrane region" description="Helical" evidence="15">
    <location>
        <begin position="21"/>
        <end position="43"/>
    </location>
</feature>
<proteinExistence type="inferred from homology"/>
<dbReference type="EMBL" id="JAPFFM010000001">
    <property type="protein sequence ID" value="KAJ6777088.1"/>
    <property type="molecule type" value="Genomic_DNA"/>
</dbReference>
<comment type="pathway">
    <text evidence="2">Glycan metabolism.</text>
</comment>
<feature type="compositionally biased region" description="Polar residues" evidence="14">
    <location>
        <begin position="69"/>
        <end position="80"/>
    </location>
</feature>
<evidence type="ECO:0000313" key="16">
    <source>
        <dbReference type="EMBL" id="KAJ6777088.1"/>
    </source>
</evidence>
<evidence type="ECO:0000256" key="12">
    <source>
        <dbReference type="ARBA" id="ARBA00023277"/>
    </source>
</evidence>
<feature type="region of interest" description="Disordered" evidence="14">
    <location>
        <begin position="545"/>
        <end position="566"/>
    </location>
</feature>
<keyword evidence="4" id="KW-0328">Glycosyltransferase</keyword>
<dbReference type="CDD" id="cd11299">
    <property type="entry name" value="O-FucT_plant"/>
    <property type="match status" value="1"/>
</dbReference>
<evidence type="ECO:0000256" key="1">
    <source>
        <dbReference type="ARBA" id="ARBA00004606"/>
    </source>
</evidence>
<feature type="region of interest" description="Disordered" evidence="14">
    <location>
        <begin position="69"/>
        <end position="88"/>
    </location>
</feature>
<evidence type="ECO:0000256" key="14">
    <source>
        <dbReference type="SAM" id="MobiDB-lite"/>
    </source>
</evidence>
<reference evidence="16" key="1">
    <citation type="submission" date="2022-11" db="EMBL/GenBank/DDBJ databases">
        <authorList>
            <person name="Hyden B.L."/>
            <person name="Feng K."/>
            <person name="Yates T."/>
            <person name="Jawdy S."/>
            <person name="Smart L.B."/>
            <person name="Muchero W."/>
        </authorList>
    </citation>
    <scope>NUCLEOTIDE SEQUENCE</scope>
    <source>
        <tissue evidence="16">Shoot tip</tissue>
    </source>
</reference>
<evidence type="ECO:0000256" key="8">
    <source>
        <dbReference type="ARBA" id="ARBA00022989"/>
    </source>
</evidence>
<protein>
    <recommendedName>
        <fullName evidence="13">O-fucosyltransferase family protein</fullName>
    </recommendedName>
</protein>
<evidence type="ECO:0000256" key="2">
    <source>
        <dbReference type="ARBA" id="ARBA00004881"/>
    </source>
</evidence>
<keyword evidence="6 15" id="KW-0812">Transmembrane</keyword>